<feature type="domain" description="ER-bound oxygenase mpaB/mpaB'/Rubber oxygenase catalytic" evidence="1">
    <location>
        <begin position="18"/>
        <end position="241"/>
    </location>
</feature>
<name>A0A1G4VAI2_9MYCO</name>
<dbReference type="PANTHER" id="PTHR36151">
    <property type="entry name" value="BLR2777 PROTEIN"/>
    <property type="match status" value="1"/>
</dbReference>
<sequence length="275" mass="31322">MRLGPPRRPRRVIDLLNPAAALAPAANVIMQLSLPGVGHGVLESPVDSGNVYMHPFKRARTTGTYLAAATYGTDADRALIRAEVDRVHAQVRSRPSSAVRYNAFDPNLQLWVAACLYRYYIDQHEFLYGPLDDQSADAIYADARTLGTTLQVREEMWPADRAAFDDYWKRTLDDLRIDEPVRQHLHGVASAAFLPTPLRQLAGPPILFATKGFLSSRFRAMMNLDWTPDDQRRFALLLMGLRIADRVVPREVWQFGYRLYLWDMRTRARLGKRVV</sequence>
<organism evidence="2 3">
    <name type="scientific">Mycolicibacterium fluoranthenivorans</name>
    <dbReference type="NCBI Taxonomy" id="258505"/>
    <lineage>
        <taxon>Bacteria</taxon>
        <taxon>Bacillati</taxon>
        <taxon>Actinomycetota</taxon>
        <taxon>Actinomycetes</taxon>
        <taxon>Mycobacteriales</taxon>
        <taxon>Mycobacteriaceae</taxon>
        <taxon>Mycolicibacterium</taxon>
    </lineage>
</organism>
<evidence type="ECO:0000313" key="2">
    <source>
        <dbReference type="EMBL" id="SCX03758.1"/>
    </source>
</evidence>
<dbReference type="PANTHER" id="PTHR36151:SF3">
    <property type="entry name" value="ER-BOUND OXYGENASE MPAB_MPAB'_RUBBER OXYGENASE CATALYTIC DOMAIN-CONTAINING PROTEIN"/>
    <property type="match status" value="1"/>
</dbReference>
<reference evidence="3" key="1">
    <citation type="submission" date="2016-10" db="EMBL/GenBank/DDBJ databases">
        <authorList>
            <person name="Varghese N."/>
            <person name="Submissions S."/>
        </authorList>
    </citation>
    <scope>NUCLEOTIDE SEQUENCE [LARGE SCALE GENOMIC DNA]</scope>
    <source>
        <strain evidence="3">UNC267MFSha1.1M11</strain>
    </source>
</reference>
<dbReference type="STRING" id="1502745.SAMN02799620_00638"/>
<dbReference type="EMBL" id="FMUB01000001">
    <property type="protein sequence ID" value="SCX03758.1"/>
    <property type="molecule type" value="Genomic_DNA"/>
</dbReference>
<evidence type="ECO:0000313" key="3">
    <source>
        <dbReference type="Proteomes" id="UP000199707"/>
    </source>
</evidence>
<gene>
    <name evidence="2" type="ORF">SAMN02799620_00638</name>
</gene>
<protein>
    <submittedName>
        <fullName evidence="2">Uncharacterized conserved protein, DUF2236 family</fullName>
    </submittedName>
</protein>
<accession>A0A1G4VAI2</accession>
<proteinExistence type="predicted"/>
<dbReference type="RefSeq" id="WP_090353705.1">
    <property type="nucleotide sequence ID" value="NZ_FMUB01000001.1"/>
</dbReference>
<dbReference type="Pfam" id="PF09995">
    <property type="entry name" value="MPAB_Lcp_cat"/>
    <property type="match status" value="1"/>
</dbReference>
<dbReference type="AlphaFoldDB" id="A0A1G4VAI2"/>
<dbReference type="Proteomes" id="UP000199707">
    <property type="component" value="Unassembled WGS sequence"/>
</dbReference>
<evidence type="ECO:0000259" key="1">
    <source>
        <dbReference type="Pfam" id="PF09995"/>
    </source>
</evidence>
<dbReference type="InterPro" id="IPR018713">
    <property type="entry name" value="MPAB/Lcp_cat_dom"/>
</dbReference>
<dbReference type="GO" id="GO:0016491">
    <property type="term" value="F:oxidoreductase activity"/>
    <property type="evidence" value="ECO:0007669"/>
    <property type="project" value="InterPro"/>
</dbReference>